<keyword evidence="1" id="KW-0472">Membrane</keyword>
<dbReference type="Pfam" id="PF13240">
    <property type="entry name" value="Zn_Ribbon_1"/>
    <property type="match status" value="1"/>
</dbReference>
<comment type="caution">
    <text evidence="3">The sequence shown here is derived from an EMBL/GenBank/DDBJ whole genome shotgun (WGS) entry which is preliminary data.</text>
</comment>
<evidence type="ECO:0000313" key="3">
    <source>
        <dbReference type="EMBL" id="RAO79230.1"/>
    </source>
</evidence>
<dbReference type="Proteomes" id="UP000249782">
    <property type="component" value="Unassembled WGS sequence"/>
</dbReference>
<dbReference type="RefSeq" id="WP_112093918.1">
    <property type="nucleotide sequence ID" value="NZ_QLOE01000004.1"/>
</dbReference>
<keyword evidence="4" id="KW-1185">Reference proteome</keyword>
<keyword evidence="1" id="KW-0812">Transmembrane</keyword>
<dbReference type="InterPro" id="IPR026870">
    <property type="entry name" value="Zinc_ribbon_dom"/>
</dbReference>
<name>A0A328PBX6_9EURY</name>
<keyword evidence="1" id="KW-1133">Transmembrane helix</keyword>
<dbReference type="EMBL" id="QLOE01000004">
    <property type="protein sequence ID" value="RAO79230.1"/>
    <property type="molecule type" value="Genomic_DNA"/>
</dbReference>
<evidence type="ECO:0000256" key="1">
    <source>
        <dbReference type="SAM" id="Phobius"/>
    </source>
</evidence>
<proteinExistence type="predicted"/>
<protein>
    <submittedName>
        <fullName evidence="3">Pseudomurein-binding repeat-containing protein</fullName>
    </submittedName>
</protein>
<organism evidence="3 4">
    <name type="scientific">Methanothermobacter tenebrarum</name>
    <dbReference type="NCBI Taxonomy" id="680118"/>
    <lineage>
        <taxon>Archaea</taxon>
        <taxon>Methanobacteriati</taxon>
        <taxon>Methanobacteriota</taxon>
        <taxon>Methanomada group</taxon>
        <taxon>Methanobacteria</taxon>
        <taxon>Methanobacteriales</taxon>
        <taxon>Methanobacteriaceae</taxon>
        <taxon>Methanothermobacter</taxon>
    </lineage>
</organism>
<sequence length="206" mass="22961">MKCDKCGYENDLDAKYCVKCGNRFQEGADKNIIILVVALILVGIIGVAAGIISKSQIREDVPVNIEEGFPLSEVPSLAAEIERSGYNFDSVTYKGVTLDKWQCLYIFSRAIVMIHNGETGNIPIREFTPPNNPYGYVESGMLTKAEYLDMAQRTYNWMDNYASAPNFIGITTPGVPDLSPETALRIYTKILTYYNTTGELPETINF</sequence>
<gene>
    <name evidence="3" type="ORF">DPC56_04745</name>
</gene>
<dbReference type="OrthoDB" id="71358at2157"/>
<feature type="transmembrane region" description="Helical" evidence="1">
    <location>
        <begin position="32"/>
        <end position="52"/>
    </location>
</feature>
<dbReference type="AlphaFoldDB" id="A0A328PBX6"/>
<feature type="domain" description="Zinc-ribbon" evidence="2">
    <location>
        <begin position="2"/>
        <end position="22"/>
    </location>
</feature>
<evidence type="ECO:0000259" key="2">
    <source>
        <dbReference type="Pfam" id="PF13240"/>
    </source>
</evidence>
<reference evidence="3 4" key="1">
    <citation type="submission" date="2018-06" db="EMBL/GenBank/DDBJ databases">
        <title>Draft genome sequence of hyperthermophilic methanogen Methanothermobacter tenebrarum sp. MCM-B 1447.</title>
        <authorList>
            <person name="Pore S.D."/>
            <person name="Dagar S."/>
            <person name="Dhakephalkar P.K."/>
        </authorList>
    </citation>
    <scope>NUCLEOTIDE SEQUENCE [LARGE SCALE GENOMIC DNA]</scope>
    <source>
        <strain evidence="3 4">MCM B 1447</strain>
    </source>
</reference>
<accession>A0A328PBX6</accession>
<evidence type="ECO:0000313" key="4">
    <source>
        <dbReference type="Proteomes" id="UP000249782"/>
    </source>
</evidence>